<dbReference type="Pfam" id="PF00122">
    <property type="entry name" value="E1-E2_ATPase"/>
    <property type="match status" value="1"/>
</dbReference>
<proteinExistence type="inferred from homology"/>
<evidence type="ECO:0000256" key="9">
    <source>
        <dbReference type="ARBA" id="ARBA00038904"/>
    </source>
</evidence>
<dbReference type="Gene3D" id="2.70.150.10">
    <property type="entry name" value="Calcium-transporting ATPase, cytoplasmic transduction domain A"/>
    <property type="match status" value="1"/>
</dbReference>
<evidence type="ECO:0000256" key="8">
    <source>
        <dbReference type="ARBA" id="ARBA00037143"/>
    </source>
</evidence>
<dbReference type="SUPFAM" id="SSF81665">
    <property type="entry name" value="Calcium ATPase, transmembrane domain M"/>
    <property type="match status" value="1"/>
</dbReference>
<dbReference type="PRINTS" id="PR00119">
    <property type="entry name" value="CATATPASE"/>
</dbReference>
<evidence type="ECO:0000256" key="5">
    <source>
        <dbReference type="ARBA" id="ARBA00022967"/>
    </source>
</evidence>
<evidence type="ECO:0000256" key="2">
    <source>
        <dbReference type="ARBA" id="ARBA00006024"/>
    </source>
</evidence>
<dbReference type="SFLD" id="SFLDS00003">
    <property type="entry name" value="Haloacid_Dehalogenase"/>
    <property type="match status" value="1"/>
</dbReference>
<gene>
    <name evidence="14" type="ORF">LS77_005495</name>
</gene>
<dbReference type="InterPro" id="IPR044492">
    <property type="entry name" value="P_typ_ATPase_HD_dom"/>
</dbReference>
<feature type="transmembrane region" description="Helical" evidence="12">
    <location>
        <begin position="450"/>
        <end position="483"/>
    </location>
</feature>
<dbReference type="GO" id="GO:0016887">
    <property type="term" value="F:ATP hydrolysis activity"/>
    <property type="evidence" value="ECO:0007669"/>
    <property type="project" value="InterPro"/>
</dbReference>
<dbReference type="SFLD" id="SFLDG00002">
    <property type="entry name" value="C1.7:_P-type_atpase_like"/>
    <property type="match status" value="1"/>
</dbReference>
<comment type="catalytic activity">
    <reaction evidence="11">
        <text>Cu(2+)(in) + ATP + H2O = Cu(2+)(out) + ADP + phosphate + H(+)</text>
        <dbReference type="Rhea" id="RHEA:10376"/>
        <dbReference type="ChEBI" id="CHEBI:15377"/>
        <dbReference type="ChEBI" id="CHEBI:15378"/>
        <dbReference type="ChEBI" id="CHEBI:29036"/>
        <dbReference type="ChEBI" id="CHEBI:30616"/>
        <dbReference type="ChEBI" id="CHEBI:43474"/>
        <dbReference type="ChEBI" id="CHEBI:456216"/>
        <dbReference type="EC" id="7.2.2.9"/>
    </reaction>
</comment>
<dbReference type="NCBIfam" id="TIGR01494">
    <property type="entry name" value="ATPase_P-type"/>
    <property type="match status" value="2"/>
</dbReference>
<name>A0A6D2C9X2_9HELI</name>
<feature type="domain" description="HMA" evidence="13">
    <location>
        <begin position="91"/>
        <end position="157"/>
    </location>
</feature>
<dbReference type="InterPro" id="IPR008250">
    <property type="entry name" value="ATPase_P-typ_transduc_dom_A_sf"/>
</dbReference>
<accession>A0A6D2C9X2</accession>
<evidence type="ECO:0000313" key="15">
    <source>
        <dbReference type="Proteomes" id="UP000029870"/>
    </source>
</evidence>
<dbReference type="PANTHER" id="PTHR43520">
    <property type="entry name" value="ATP7, ISOFORM B"/>
    <property type="match status" value="1"/>
</dbReference>
<dbReference type="EMBL" id="JRPH02000013">
    <property type="protein sequence ID" value="TLE04660.1"/>
    <property type="molecule type" value="Genomic_DNA"/>
</dbReference>
<comment type="subcellular location">
    <subcellularLocation>
        <location evidence="1">Endomembrane system</location>
        <topology evidence="1">Multi-pass membrane protein</topology>
    </subcellularLocation>
</comment>
<dbReference type="GO" id="GO:0005507">
    <property type="term" value="F:copper ion binding"/>
    <property type="evidence" value="ECO:0007669"/>
    <property type="project" value="TreeGrafter"/>
</dbReference>
<evidence type="ECO:0000256" key="7">
    <source>
        <dbReference type="ARBA" id="ARBA00023136"/>
    </source>
</evidence>
<dbReference type="SUPFAM" id="SSF55008">
    <property type="entry name" value="HMA, heavy metal-associated domain"/>
    <property type="match status" value="1"/>
</dbReference>
<dbReference type="InterPro" id="IPR023299">
    <property type="entry name" value="ATPase_P-typ_cyto_dom_N"/>
</dbReference>
<dbReference type="SFLD" id="SFLDF00027">
    <property type="entry name" value="p-type_atpase"/>
    <property type="match status" value="1"/>
</dbReference>
<feature type="transmembrane region" description="Helical" evidence="12">
    <location>
        <begin position="272"/>
        <end position="290"/>
    </location>
</feature>
<comment type="function">
    <text evidence="8">Probably involved in copper export.</text>
</comment>
<dbReference type="Pfam" id="PF00403">
    <property type="entry name" value="HMA"/>
    <property type="match status" value="1"/>
</dbReference>
<dbReference type="PROSITE" id="PS50846">
    <property type="entry name" value="HMA_2"/>
    <property type="match status" value="1"/>
</dbReference>
<dbReference type="InterPro" id="IPR006121">
    <property type="entry name" value="HMA_dom"/>
</dbReference>
<dbReference type="RefSeq" id="WP_004084321.1">
    <property type="nucleotide sequence ID" value="NZ_CAOUIW010000045.1"/>
</dbReference>
<dbReference type="Gene3D" id="3.30.70.100">
    <property type="match status" value="1"/>
</dbReference>
<dbReference type="InterPro" id="IPR059000">
    <property type="entry name" value="ATPase_P-type_domA"/>
</dbReference>
<dbReference type="InterPro" id="IPR021993">
    <property type="entry name" value="ATPase-cat-bd"/>
</dbReference>
<evidence type="ECO:0000256" key="11">
    <source>
        <dbReference type="ARBA" id="ARBA00047424"/>
    </source>
</evidence>
<dbReference type="CDD" id="cd00371">
    <property type="entry name" value="HMA"/>
    <property type="match status" value="1"/>
</dbReference>
<dbReference type="Gene3D" id="3.40.1110.10">
    <property type="entry name" value="Calcium-transporting ATPase, cytoplasmic domain N"/>
    <property type="match status" value="2"/>
</dbReference>
<feature type="transmembrane region" description="Helical" evidence="12">
    <location>
        <begin position="906"/>
        <end position="926"/>
    </location>
</feature>
<dbReference type="GO" id="GO:0012505">
    <property type="term" value="C:endomembrane system"/>
    <property type="evidence" value="ECO:0007669"/>
    <property type="project" value="UniProtKB-SubCell"/>
</dbReference>
<reference evidence="14 15" key="1">
    <citation type="journal article" date="2014" name="Genome Announc.">
        <title>Draft genome sequences of eight enterohepatic helicobacter species isolated from both laboratory and wild rodents.</title>
        <authorList>
            <person name="Sheh A."/>
            <person name="Shen Z."/>
            <person name="Fox J.G."/>
        </authorList>
    </citation>
    <scope>NUCLEOTIDE SEQUENCE [LARGE SCALE GENOMIC DNA]</scope>
    <source>
        <strain evidence="14 15">Missouri</strain>
    </source>
</reference>
<dbReference type="PANTHER" id="PTHR43520:SF8">
    <property type="entry name" value="P-TYPE CU(+) TRANSPORTER"/>
    <property type="match status" value="1"/>
</dbReference>
<dbReference type="PRINTS" id="PR00942">
    <property type="entry name" value="CUATPASEI"/>
</dbReference>
<protein>
    <recommendedName>
        <fullName evidence="10">Copper-transporting ATPase</fullName>
        <ecNumber evidence="9">7.2.2.9</ecNumber>
    </recommendedName>
</protein>
<feature type="transmembrane region" description="Helical" evidence="12">
    <location>
        <begin position="425"/>
        <end position="444"/>
    </location>
</feature>
<keyword evidence="3 12" id="KW-0812">Transmembrane</keyword>
<comment type="caution">
    <text evidence="14">The sequence shown here is derived from an EMBL/GenBank/DDBJ whole genome shotgun (WGS) entry which is preliminary data.</text>
</comment>
<dbReference type="GeneID" id="60655782"/>
<dbReference type="GO" id="GO:0016020">
    <property type="term" value="C:membrane"/>
    <property type="evidence" value="ECO:0007669"/>
    <property type="project" value="InterPro"/>
</dbReference>
<dbReference type="InterPro" id="IPR018303">
    <property type="entry name" value="ATPase_P-typ_P_site"/>
</dbReference>
<dbReference type="AlphaFoldDB" id="A0A6D2C9X2"/>
<keyword evidence="6 12" id="KW-1133">Transmembrane helix</keyword>
<sequence length="953" mass="106472">MQIPCSHCKQVYNKDALKEVKDTESNDTLYFCCNGCELAYSLLKSCNLESFYTKLGDNTLQTKKLQDSKVATNFNSINFTQKYLKDSNGLKEVHFIIEGVVCAACVWLNEQILAKIKGIKELKINYTTHKAKILFDPNETSFQQIYDEVAKIGYKAIVYDPQDREQNDNVRNREYYIKLAVAIFCAMNVMWVNVGQYSGFFSGIDSISSNILNLASFILATPVLFFCASDFYKQAYKGLKNGVIGMEMLVITGTTLVYCYSIYAWLSGSGHTYFESVCMIILFVLSAKFLESLSQKRANDNLCKLNAILPLEARRESGEIVSVYDIKAGDTLLVLAGEMLCVDGILLSPNAHLDYANISGESVAITKEVNEEIMAGAIALDKPLIYKAQKSFEDSSMSKLARLLKESEFSTPQIATTAFKIAGKFSRIVLSIALCSFCYYYFFTQHGFEYALLIAVSVIVIACPCALALATPIASVVGLNVGFKNHIIYTKADFLESLAKADSIIFDKTGTLTQGNMSVVSIKKYSGFKELLGGCALDSKDCYMKQSKINQNLDSKNCHIDLEQSEGEISQNLDSHSCRIERSEISNMENIESKQSIDSIDTDSVTKDSKRDFSTSSRIIRKDFAHTRKNDKDIESTTSTKTKQSRSFFSKETTQVKQKEKGFLYALLKHNNHTIAKAILQSLYKDNAELDLLKDLANTYNFKDFSLIAGNGFESYYNNTHIIGGSRAYMEKMGVSLYNDRDSNKTDTDDDITECFIAYKLENEKSYTLAYRFGLKDSIKDGAKDLILLLHSYKKKVSILSGDRESVVKKVAQELHIKDYKHSKTPLQKAEFVKDLIAKGHNVVMIGDGLNDSLALKYAQVGIAMGSGSEIALQYSDVIILDDSLKSLSKAFKIAHKTLRIIKGNLLMSLVYNVLAIPLAFFGFVIPLFAAAFMSLSSLCVVLNSLRLYKSRL</sequence>
<evidence type="ECO:0000256" key="10">
    <source>
        <dbReference type="ARBA" id="ARBA00040690"/>
    </source>
</evidence>
<dbReference type="PROSITE" id="PS01229">
    <property type="entry name" value="COF_2"/>
    <property type="match status" value="1"/>
</dbReference>
<dbReference type="EC" id="7.2.2.9" evidence="9"/>
<dbReference type="Pfam" id="PF12156">
    <property type="entry name" value="ATPase-cat_bd"/>
    <property type="match status" value="1"/>
</dbReference>
<comment type="similarity">
    <text evidence="2">Belongs to the cation transport ATPase (P-type) (TC 3.A.3) family. Type IB subfamily.</text>
</comment>
<dbReference type="Proteomes" id="UP000029870">
    <property type="component" value="Unassembled WGS sequence"/>
</dbReference>
<keyword evidence="4" id="KW-0479">Metal-binding</keyword>
<feature type="transmembrane region" description="Helical" evidence="12">
    <location>
        <begin position="244"/>
        <end position="266"/>
    </location>
</feature>
<evidence type="ECO:0000256" key="1">
    <source>
        <dbReference type="ARBA" id="ARBA00004127"/>
    </source>
</evidence>
<dbReference type="InterPro" id="IPR023298">
    <property type="entry name" value="ATPase_P-typ_TM_dom_sf"/>
</dbReference>
<evidence type="ECO:0000259" key="13">
    <source>
        <dbReference type="PROSITE" id="PS50846"/>
    </source>
</evidence>
<evidence type="ECO:0000313" key="14">
    <source>
        <dbReference type="EMBL" id="TLE04660.1"/>
    </source>
</evidence>
<organism evidence="14 15">
    <name type="scientific">Helicobacter bilis</name>
    <dbReference type="NCBI Taxonomy" id="37372"/>
    <lineage>
        <taxon>Bacteria</taxon>
        <taxon>Pseudomonadati</taxon>
        <taxon>Campylobacterota</taxon>
        <taxon>Epsilonproteobacteria</taxon>
        <taxon>Campylobacterales</taxon>
        <taxon>Helicobacteraceae</taxon>
        <taxon>Helicobacter</taxon>
    </lineage>
</organism>
<dbReference type="PRINTS" id="PR00943">
    <property type="entry name" value="CUATPASE"/>
</dbReference>
<dbReference type="Pfam" id="PF00702">
    <property type="entry name" value="Hydrolase"/>
    <property type="match status" value="1"/>
</dbReference>
<keyword evidence="7 12" id="KW-0472">Membrane</keyword>
<keyword evidence="5" id="KW-1278">Translocase</keyword>
<evidence type="ECO:0000256" key="6">
    <source>
        <dbReference type="ARBA" id="ARBA00022989"/>
    </source>
</evidence>
<dbReference type="GO" id="GO:0043682">
    <property type="term" value="F:P-type divalent copper transporter activity"/>
    <property type="evidence" value="ECO:0007669"/>
    <property type="project" value="UniProtKB-EC"/>
</dbReference>
<dbReference type="InterPro" id="IPR023214">
    <property type="entry name" value="HAD_sf"/>
</dbReference>
<dbReference type="SUPFAM" id="SSF56784">
    <property type="entry name" value="HAD-like"/>
    <property type="match status" value="1"/>
</dbReference>
<dbReference type="GO" id="GO:0005524">
    <property type="term" value="F:ATP binding"/>
    <property type="evidence" value="ECO:0007669"/>
    <property type="project" value="InterPro"/>
</dbReference>
<feature type="transmembrane region" description="Helical" evidence="12">
    <location>
        <begin position="175"/>
        <end position="194"/>
    </location>
</feature>
<dbReference type="PROSITE" id="PS00154">
    <property type="entry name" value="ATPASE_E1_E2"/>
    <property type="match status" value="1"/>
</dbReference>
<dbReference type="Gene3D" id="3.40.50.1000">
    <property type="entry name" value="HAD superfamily/HAD-like"/>
    <property type="match status" value="2"/>
</dbReference>
<dbReference type="InterPro" id="IPR036163">
    <property type="entry name" value="HMA_dom_sf"/>
</dbReference>
<evidence type="ECO:0000256" key="4">
    <source>
        <dbReference type="ARBA" id="ARBA00022723"/>
    </source>
</evidence>
<feature type="transmembrane region" description="Helical" evidence="12">
    <location>
        <begin position="214"/>
        <end position="232"/>
    </location>
</feature>
<evidence type="ECO:0000256" key="3">
    <source>
        <dbReference type="ARBA" id="ARBA00022692"/>
    </source>
</evidence>
<dbReference type="SUPFAM" id="SSF81653">
    <property type="entry name" value="Calcium ATPase, transduction domain A"/>
    <property type="match status" value="1"/>
</dbReference>
<dbReference type="GO" id="GO:0055070">
    <property type="term" value="P:copper ion homeostasis"/>
    <property type="evidence" value="ECO:0007669"/>
    <property type="project" value="TreeGrafter"/>
</dbReference>
<keyword evidence="14" id="KW-0378">Hydrolase</keyword>
<dbReference type="InterPro" id="IPR036412">
    <property type="entry name" value="HAD-like_sf"/>
</dbReference>
<dbReference type="InterPro" id="IPR001757">
    <property type="entry name" value="P_typ_ATPase"/>
</dbReference>
<evidence type="ECO:0000256" key="12">
    <source>
        <dbReference type="SAM" id="Phobius"/>
    </source>
</evidence>